<proteinExistence type="inferred from homology"/>
<dbReference type="Proteomes" id="UP000035681">
    <property type="component" value="Unplaced"/>
</dbReference>
<evidence type="ECO:0000256" key="6">
    <source>
        <dbReference type="ARBA" id="ARBA00023002"/>
    </source>
</evidence>
<evidence type="ECO:0000256" key="3">
    <source>
        <dbReference type="ARBA" id="ARBA00009463"/>
    </source>
</evidence>
<dbReference type="InterPro" id="IPR052242">
    <property type="entry name" value="Mito_3-hydroxyacyl-CoA_DH"/>
</dbReference>
<organism evidence="17">
    <name type="scientific">Strongyloides stercoralis</name>
    <name type="common">Threadworm</name>
    <dbReference type="NCBI Taxonomy" id="6248"/>
    <lineage>
        <taxon>Eukaryota</taxon>
        <taxon>Metazoa</taxon>
        <taxon>Ecdysozoa</taxon>
        <taxon>Nematoda</taxon>
        <taxon>Chromadorea</taxon>
        <taxon>Rhabditida</taxon>
        <taxon>Tylenchina</taxon>
        <taxon>Panagrolaimomorpha</taxon>
        <taxon>Strongyloidoidea</taxon>
        <taxon>Strongyloididae</taxon>
        <taxon>Strongyloides</taxon>
    </lineage>
</organism>
<evidence type="ECO:0000256" key="10">
    <source>
        <dbReference type="ARBA" id="ARBA00049556"/>
    </source>
</evidence>
<dbReference type="Pfam" id="PF02737">
    <property type="entry name" value="3HCDH_N"/>
    <property type="match status" value="1"/>
</dbReference>
<comment type="subcellular location">
    <subcellularLocation>
        <location evidence="1">Mitochondrion matrix</location>
    </subcellularLocation>
</comment>
<feature type="domain" description="3-hydroxyacyl-CoA dehydrogenase C-terminal" evidence="14">
    <location>
        <begin position="211"/>
        <end position="308"/>
    </location>
</feature>
<name>A0A0K0E0N7_STRER</name>
<feature type="binding site" evidence="12">
    <location>
        <position position="300"/>
    </location>
    <ligand>
        <name>NAD(+)</name>
        <dbReference type="ChEBI" id="CHEBI:57540"/>
    </ligand>
</feature>
<keyword evidence="5" id="KW-0276">Fatty acid metabolism</keyword>
<keyword evidence="7 12" id="KW-0520">NAD</keyword>
<feature type="binding site" evidence="13">
    <location>
        <position position="68"/>
    </location>
    <ligand>
        <name>CoA</name>
        <dbReference type="ChEBI" id="CHEBI:57287"/>
    </ligand>
</feature>
<dbReference type="PANTHER" id="PTHR43561:SF3">
    <property type="entry name" value="HYDROXYACYL-COENZYME A DEHYDROGENASE, MITOCHONDRIAL"/>
    <property type="match status" value="1"/>
</dbReference>
<keyword evidence="8" id="KW-0443">Lipid metabolism</keyword>
<dbReference type="FunFam" id="3.40.50.720:FF:000009">
    <property type="entry name" value="Fatty oxidation complex, alpha subunit"/>
    <property type="match status" value="1"/>
</dbReference>
<feature type="binding site" evidence="12">
    <location>
        <position position="52"/>
    </location>
    <ligand>
        <name>NAD(+)</name>
        <dbReference type="ChEBI" id="CHEBI:57540"/>
    </ligand>
</feature>
<evidence type="ECO:0000313" key="17">
    <source>
        <dbReference type="WBParaSite" id="SSTP_0000304900.1"/>
    </source>
</evidence>
<dbReference type="PANTHER" id="PTHR43561">
    <property type="match status" value="1"/>
</dbReference>
<dbReference type="Gene3D" id="1.10.1040.10">
    <property type="entry name" value="N-(1-d-carboxylethyl)-l-norvaline Dehydrogenase, domain 2"/>
    <property type="match status" value="1"/>
</dbReference>
<dbReference type="InterPro" id="IPR006176">
    <property type="entry name" value="3-OHacyl-CoA_DH_NAD-bd"/>
</dbReference>
<feature type="binding site" evidence="12">
    <location>
        <position position="122"/>
    </location>
    <ligand>
        <name>NAD(+)</name>
        <dbReference type="ChEBI" id="CHEBI:57540"/>
    </ligand>
</feature>
<accession>A0A0K0E0N7</accession>
<dbReference type="GO" id="GO:0070403">
    <property type="term" value="F:NAD+ binding"/>
    <property type="evidence" value="ECO:0007669"/>
    <property type="project" value="InterPro"/>
</dbReference>
<dbReference type="EC" id="1.1.1.35" evidence="4"/>
<dbReference type="Gene3D" id="3.40.50.720">
    <property type="entry name" value="NAD(P)-binding Rossmann-like Domain"/>
    <property type="match status" value="1"/>
</dbReference>
<evidence type="ECO:0000256" key="5">
    <source>
        <dbReference type="ARBA" id="ARBA00022832"/>
    </source>
</evidence>
<dbReference type="PIRSF" id="PIRSF000105">
    <property type="entry name" value="HCDH"/>
    <property type="match status" value="1"/>
</dbReference>
<dbReference type="SUPFAM" id="SSF48179">
    <property type="entry name" value="6-phosphogluconate dehydrogenase C-terminal domain-like"/>
    <property type="match status" value="1"/>
</dbReference>
<dbReference type="FunFam" id="1.10.1040.10:FF:000019">
    <property type="entry name" value="3-hydroxybutyryl-CoA dehydrogenase FadB2"/>
    <property type="match status" value="1"/>
</dbReference>
<dbReference type="InterPro" id="IPR036291">
    <property type="entry name" value="NAD(P)-bd_dom_sf"/>
</dbReference>
<feature type="site" description="Important for catalytic activity" evidence="11">
    <location>
        <position position="165"/>
    </location>
</feature>
<dbReference type="WBParaSite" id="TCONS_00002179.p1">
    <property type="protein sequence ID" value="TCONS_00002179.p1"/>
    <property type="gene ID" value="XLOC_002070"/>
</dbReference>
<dbReference type="STRING" id="6248.A0A0K0E0N7"/>
<evidence type="ECO:0000256" key="2">
    <source>
        <dbReference type="ARBA" id="ARBA00005005"/>
    </source>
</evidence>
<dbReference type="Pfam" id="PF00725">
    <property type="entry name" value="3HCDH"/>
    <property type="match status" value="1"/>
</dbReference>
<dbReference type="InterPro" id="IPR008927">
    <property type="entry name" value="6-PGluconate_DH-like_C_sf"/>
</dbReference>
<evidence type="ECO:0000256" key="13">
    <source>
        <dbReference type="PIRSR" id="PIRSR000105-3"/>
    </source>
</evidence>
<feature type="binding site" evidence="12">
    <location>
        <position position="117"/>
    </location>
    <ligand>
        <name>NAD(+)</name>
        <dbReference type="ChEBI" id="CHEBI:57540"/>
    </ligand>
</feature>
<sequence length="308" mass="34018">MFLSKVFTRSISTTKLNLMKEVNKVTIIGSGLMGSGIAQVSAQANVNVTLVDKDEKALDKAKTIITKSIDRVAKKKFGDKDDEKSTFVSNTLNNIKYTTDVRKAVSDTDLVIEAIVENLSVKQELFKEIEEVSKSDTIITTNTSSLCLSDIGANLKNKSNFGGLHFFNPVPVMKLLEVVRTSDTSDKTMDSLLKFGKKIGKSTVKCKDTPGFIVNRLLVPYMFQALEMYERGDSSKEDIDTAMKLGAGYPMGPFELADYVGLDTLKFIMDGWSKKYPTEPSFKASPLLDKLVSEGNLGRKTGKGFYTY</sequence>
<comment type="similarity">
    <text evidence="3">Belongs to the 3-hydroxyacyl-CoA dehydrogenase family.</text>
</comment>
<protein>
    <recommendedName>
        <fullName evidence="4">3-hydroxyacyl-CoA dehydrogenase</fullName>
        <ecNumber evidence="4">1.1.1.35</ecNumber>
    </recommendedName>
</protein>
<evidence type="ECO:0000256" key="4">
    <source>
        <dbReference type="ARBA" id="ARBA00013000"/>
    </source>
</evidence>
<evidence type="ECO:0000256" key="1">
    <source>
        <dbReference type="ARBA" id="ARBA00004305"/>
    </source>
</evidence>
<comment type="pathway">
    <text evidence="2">Lipid metabolism; fatty acid beta-oxidation.</text>
</comment>
<dbReference type="GO" id="GO:0003857">
    <property type="term" value="F:(3S)-3-hydroxyacyl-CoA dehydrogenase (NAD+) activity"/>
    <property type="evidence" value="ECO:0007669"/>
    <property type="project" value="UniProtKB-EC"/>
</dbReference>
<dbReference type="InterPro" id="IPR022694">
    <property type="entry name" value="3-OHacyl-CoA_DH"/>
</dbReference>
<dbReference type="GO" id="GO:0006635">
    <property type="term" value="P:fatty acid beta-oxidation"/>
    <property type="evidence" value="ECO:0007669"/>
    <property type="project" value="TreeGrafter"/>
</dbReference>
<evidence type="ECO:0000256" key="12">
    <source>
        <dbReference type="PIRSR" id="PIRSR000105-2"/>
    </source>
</evidence>
<keyword evidence="16" id="KW-1185">Reference proteome</keyword>
<evidence type="ECO:0000256" key="11">
    <source>
        <dbReference type="PIRSR" id="PIRSR000105-1"/>
    </source>
</evidence>
<evidence type="ECO:0000256" key="7">
    <source>
        <dbReference type="ARBA" id="ARBA00023027"/>
    </source>
</evidence>
<feature type="binding site" evidence="13">
    <location>
        <position position="144"/>
    </location>
    <ligand>
        <name>CoA</name>
        <dbReference type="ChEBI" id="CHEBI:57287"/>
    </ligand>
</feature>
<feature type="binding site" evidence="12">
    <location>
        <begin position="29"/>
        <end position="34"/>
    </location>
    <ligand>
        <name>NAD(+)</name>
        <dbReference type="ChEBI" id="CHEBI:57540"/>
    </ligand>
</feature>
<reference evidence="17" key="1">
    <citation type="submission" date="2015-08" db="UniProtKB">
        <authorList>
            <consortium name="WormBaseParasite"/>
        </authorList>
    </citation>
    <scope>IDENTIFICATION</scope>
</reference>
<keyword evidence="9" id="KW-0496">Mitochondrion</keyword>
<dbReference type="SUPFAM" id="SSF51735">
    <property type="entry name" value="NAD(P)-binding Rossmann-fold domains"/>
    <property type="match status" value="1"/>
</dbReference>
<feature type="binding site" evidence="13">
    <location>
        <position position="75"/>
    </location>
    <ligand>
        <name>CoA</name>
        <dbReference type="ChEBI" id="CHEBI:57287"/>
    </ligand>
</feature>
<evidence type="ECO:0000259" key="15">
    <source>
        <dbReference type="Pfam" id="PF02737"/>
    </source>
</evidence>
<comment type="catalytic activity">
    <reaction evidence="10">
        <text>a (3S)-3-hydroxyacyl-CoA + NAD(+) = a 3-oxoacyl-CoA + NADH + H(+)</text>
        <dbReference type="Rhea" id="RHEA:22432"/>
        <dbReference type="ChEBI" id="CHEBI:15378"/>
        <dbReference type="ChEBI" id="CHEBI:57318"/>
        <dbReference type="ChEBI" id="CHEBI:57540"/>
        <dbReference type="ChEBI" id="CHEBI:57945"/>
        <dbReference type="ChEBI" id="CHEBI:90726"/>
        <dbReference type="EC" id="1.1.1.35"/>
    </reaction>
</comment>
<dbReference type="GO" id="GO:0005759">
    <property type="term" value="C:mitochondrial matrix"/>
    <property type="evidence" value="ECO:0007669"/>
    <property type="project" value="UniProtKB-SubCell"/>
</dbReference>
<dbReference type="InterPro" id="IPR006108">
    <property type="entry name" value="3HC_DH_C"/>
</dbReference>
<feature type="binding site" evidence="12">
    <location>
        <position position="168"/>
    </location>
    <ligand>
        <name>NAD(+)</name>
        <dbReference type="ChEBI" id="CHEBI:57540"/>
    </ligand>
</feature>
<keyword evidence="6" id="KW-0560">Oxidoreductase</keyword>
<evidence type="ECO:0000256" key="9">
    <source>
        <dbReference type="ARBA" id="ARBA00023128"/>
    </source>
</evidence>
<dbReference type="InterPro" id="IPR013328">
    <property type="entry name" value="6PGD_dom2"/>
</dbReference>
<feature type="binding site" evidence="12">
    <location>
        <position position="144"/>
    </location>
    <ligand>
        <name>NAD(+)</name>
        <dbReference type="ChEBI" id="CHEBI:57540"/>
    </ligand>
</feature>
<evidence type="ECO:0000313" key="16">
    <source>
        <dbReference type="Proteomes" id="UP000035681"/>
    </source>
</evidence>
<dbReference type="InterPro" id="IPR006180">
    <property type="entry name" value="3-OHacyl-CoA_DH_CS"/>
</dbReference>
<evidence type="ECO:0000259" key="14">
    <source>
        <dbReference type="Pfam" id="PF00725"/>
    </source>
</evidence>
<dbReference type="PROSITE" id="PS00067">
    <property type="entry name" value="3HCDH"/>
    <property type="match status" value="1"/>
</dbReference>
<feature type="domain" description="3-hydroxyacyl-CoA dehydrogenase NAD binding" evidence="15">
    <location>
        <begin position="24"/>
        <end position="209"/>
    </location>
</feature>
<dbReference type="WBParaSite" id="SSTP_0000304900.1">
    <property type="protein sequence ID" value="SSTP_0000304900.1"/>
    <property type="gene ID" value="SSTP_0000304900"/>
</dbReference>
<evidence type="ECO:0000256" key="8">
    <source>
        <dbReference type="ARBA" id="ARBA00023098"/>
    </source>
</evidence>
<dbReference type="AlphaFoldDB" id="A0A0K0E0N7"/>